<evidence type="ECO:0000313" key="1">
    <source>
        <dbReference type="EMBL" id="MRV72584.1"/>
    </source>
</evidence>
<organism evidence="1 2">
    <name type="scientific">Pseudoduganella rivuli</name>
    <dbReference type="NCBI Taxonomy" id="2666085"/>
    <lineage>
        <taxon>Bacteria</taxon>
        <taxon>Pseudomonadati</taxon>
        <taxon>Pseudomonadota</taxon>
        <taxon>Betaproteobacteria</taxon>
        <taxon>Burkholderiales</taxon>
        <taxon>Oxalobacteraceae</taxon>
        <taxon>Telluria group</taxon>
        <taxon>Pseudoduganella</taxon>
    </lineage>
</organism>
<gene>
    <name evidence="1" type="ORF">GJ700_12785</name>
</gene>
<dbReference type="Proteomes" id="UP000446768">
    <property type="component" value="Unassembled WGS sequence"/>
</dbReference>
<dbReference type="RefSeq" id="WP_195763880.1">
    <property type="nucleotide sequence ID" value="NZ_WKJJ01000007.1"/>
</dbReference>
<dbReference type="AlphaFoldDB" id="A0A7X2LU74"/>
<name>A0A7X2LU74_9BURK</name>
<dbReference type="EMBL" id="WKJJ01000007">
    <property type="protein sequence ID" value="MRV72584.1"/>
    <property type="molecule type" value="Genomic_DNA"/>
</dbReference>
<accession>A0A7X2LU74</accession>
<keyword evidence="2" id="KW-1185">Reference proteome</keyword>
<evidence type="ECO:0000313" key="2">
    <source>
        <dbReference type="Proteomes" id="UP000446768"/>
    </source>
</evidence>
<reference evidence="1 2" key="1">
    <citation type="submission" date="2019-11" db="EMBL/GenBank/DDBJ databases">
        <title>Novel species isolated from a subtropical stream in China.</title>
        <authorList>
            <person name="Lu H."/>
        </authorList>
    </citation>
    <scope>NUCLEOTIDE SEQUENCE [LARGE SCALE GENOMIC DNA]</scope>
    <source>
        <strain evidence="1 2">FT92W</strain>
    </source>
</reference>
<protein>
    <submittedName>
        <fullName evidence="1">Uncharacterized protein</fullName>
    </submittedName>
</protein>
<sequence>MRKRPQAVPATVRLLRNNGERVTKEQLDASEPLRGYFIINPPETGPGARRFKSIAELWRTPGGEYGDVHKPLINPVIEKWDERGAIFSGYEINTMDGRTVQHVQVWLVKLSAGAGEL</sequence>
<proteinExistence type="predicted"/>
<comment type="caution">
    <text evidence="1">The sequence shown here is derived from an EMBL/GenBank/DDBJ whole genome shotgun (WGS) entry which is preliminary data.</text>
</comment>